<reference evidence="9 10" key="1">
    <citation type="submission" date="2020-07" db="EMBL/GenBank/DDBJ databases">
        <title>Definition of the novel symbiovar canariense within Mesorhizobium novociceri, a new species of genus Mesorhizobium nodulating Cicer canariense in the Caldera de Taburiente National Park (La Palma, Canary Islands).</title>
        <authorList>
            <person name="Leon-Barrios M."/>
            <person name="Perez-Yepez J."/>
            <person name="Flores-Felix J.D."/>
            <person name="Ramirez-Baena M.H."/>
            <person name="Pulido-Suarez L."/>
            <person name="Igual J.M."/>
            <person name="Velazquez E."/>
            <person name="Peix A."/>
        </authorList>
    </citation>
    <scope>NUCLEOTIDE SEQUENCE [LARGE SCALE GENOMIC DNA]</scope>
    <source>
        <strain evidence="9 10">CCANP35</strain>
    </source>
</reference>
<feature type="transmembrane region" description="Helical" evidence="7">
    <location>
        <begin position="110"/>
        <end position="131"/>
    </location>
</feature>
<dbReference type="Pfam" id="PF00528">
    <property type="entry name" value="BPD_transp_1"/>
    <property type="match status" value="1"/>
</dbReference>
<dbReference type="GO" id="GO:0055085">
    <property type="term" value="P:transmembrane transport"/>
    <property type="evidence" value="ECO:0007669"/>
    <property type="project" value="InterPro"/>
</dbReference>
<dbReference type="PANTHER" id="PTHR32243:SF18">
    <property type="entry name" value="INNER MEMBRANE ABC TRANSPORTER PERMEASE PROTEIN YCJP"/>
    <property type="match status" value="1"/>
</dbReference>
<comment type="caution">
    <text evidence="9">The sequence shown here is derived from an EMBL/GenBank/DDBJ whole genome shotgun (WGS) entry which is preliminary data.</text>
</comment>
<feature type="transmembrane region" description="Helical" evidence="7">
    <location>
        <begin position="72"/>
        <end position="98"/>
    </location>
</feature>
<evidence type="ECO:0000256" key="7">
    <source>
        <dbReference type="RuleBase" id="RU363032"/>
    </source>
</evidence>
<evidence type="ECO:0000313" key="9">
    <source>
        <dbReference type="EMBL" id="MBA1142317.1"/>
    </source>
</evidence>
<evidence type="ECO:0000256" key="4">
    <source>
        <dbReference type="ARBA" id="ARBA00022692"/>
    </source>
</evidence>
<keyword evidence="5 7" id="KW-1133">Transmembrane helix</keyword>
<dbReference type="Proteomes" id="UP000558284">
    <property type="component" value="Unassembled WGS sequence"/>
</dbReference>
<dbReference type="Gene3D" id="1.10.3720.10">
    <property type="entry name" value="MetI-like"/>
    <property type="match status" value="1"/>
</dbReference>
<keyword evidence="4 7" id="KW-0812">Transmembrane</keyword>
<gene>
    <name evidence="9" type="ORF">H0241_18870</name>
</gene>
<evidence type="ECO:0000256" key="5">
    <source>
        <dbReference type="ARBA" id="ARBA00022989"/>
    </source>
</evidence>
<dbReference type="CDD" id="cd06261">
    <property type="entry name" value="TM_PBP2"/>
    <property type="match status" value="1"/>
</dbReference>
<accession>A0A838B8A3</accession>
<feature type="transmembrane region" description="Helical" evidence="7">
    <location>
        <begin position="12"/>
        <end position="33"/>
    </location>
</feature>
<evidence type="ECO:0000256" key="6">
    <source>
        <dbReference type="ARBA" id="ARBA00023136"/>
    </source>
</evidence>
<keyword evidence="6 7" id="KW-0472">Membrane</keyword>
<dbReference type="PROSITE" id="PS50928">
    <property type="entry name" value="ABC_TM1"/>
    <property type="match status" value="1"/>
</dbReference>
<name>A0A838B8A3_9HYPH</name>
<dbReference type="InterPro" id="IPR000515">
    <property type="entry name" value="MetI-like"/>
</dbReference>
<comment type="similarity">
    <text evidence="7">Belongs to the binding-protein-dependent transport system permease family.</text>
</comment>
<evidence type="ECO:0000256" key="2">
    <source>
        <dbReference type="ARBA" id="ARBA00022448"/>
    </source>
</evidence>
<feature type="domain" description="ABC transmembrane type-1" evidence="8">
    <location>
        <begin position="73"/>
        <end position="264"/>
    </location>
</feature>
<dbReference type="GO" id="GO:0005886">
    <property type="term" value="C:plasma membrane"/>
    <property type="evidence" value="ECO:0007669"/>
    <property type="project" value="UniProtKB-SubCell"/>
</dbReference>
<dbReference type="EMBL" id="JACDTY010000009">
    <property type="protein sequence ID" value="MBA1142317.1"/>
    <property type="molecule type" value="Genomic_DNA"/>
</dbReference>
<organism evidence="9 10">
    <name type="scientific">Mesorhizobium neociceri</name>
    <dbReference type="NCBI Taxonomy" id="1307853"/>
    <lineage>
        <taxon>Bacteria</taxon>
        <taxon>Pseudomonadati</taxon>
        <taxon>Pseudomonadota</taxon>
        <taxon>Alphaproteobacteria</taxon>
        <taxon>Hyphomicrobiales</taxon>
        <taxon>Phyllobacteriaceae</taxon>
        <taxon>Mesorhizobium</taxon>
    </lineage>
</organism>
<evidence type="ECO:0000256" key="1">
    <source>
        <dbReference type="ARBA" id="ARBA00004651"/>
    </source>
</evidence>
<dbReference type="SUPFAM" id="SSF161098">
    <property type="entry name" value="MetI-like"/>
    <property type="match status" value="1"/>
</dbReference>
<feature type="transmembrane region" description="Helical" evidence="7">
    <location>
        <begin position="187"/>
        <end position="211"/>
    </location>
</feature>
<comment type="subcellular location">
    <subcellularLocation>
        <location evidence="1 7">Cell membrane</location>
        <topology evidence="1 7">Multi-pass membrane protein</topology>
    </subcellularLocation>
</comment>
<keyword evidence="3" id="KW-1003">Cell membrane</keyword>
<protein>
    <submittedName>
        <fullName evidence="9">Carbohydrate ABC transporter permease</fullName>
    </submittedName>
</protein>
<dbReference type="InterPro" id="IPR035906">
    <property type="entry name" value="MetI-like_sf"/>
</dbReference>
<dbReference type="AlphaFoldDB" id="A0A838B8A3"/>
<keyword evidence="2 7" id="KW-0813">Transport</keyword>
<proteinExistence type="inferred from homology"/>
<evidence type="ECO:0000259" key="8">
    <source>
        <dbReference type="PROSITE" id="PS50928"/>
    </source>
</evidence>
<sequence>MSFARRKRISAALSYAVLLLAAFLSLFPVFWTITTSIKQRADTFVLPPKFIWFDPTLKNYSAIFHTRGFGQIYLNTILVTLGSTALCVMLSTLAAYALSRTPRFVSRAPLEISLVLVRAIPAIVLMVPLFHITSQLGVYDSRVALIVMYATINMPFATWLMSSFVGQVPVALEQSAAIDGAGQVATFWYVVLPLLLPGIAASTIFVALFTWNEFLIPVMLAGNSAKTLPVFISGFISARNLDWGPMAAASSLAIIPITIVTVVAQRALISGMSSGALKG</sequence>
<dbReference type="InterPro" id="IPR050901">
    <property type="entry name" value="BP-dep_ABC_trans_perm"/>
</dbReference>
<evidence type="ECO:0000313" key="10">
    <source>
        <dbReference type="Proteomes" id="UP000558284"/>
    </source>
</evidence>
<feature type="transmembrane region" description="Helical" evidence="7">
    <location>
        <begin position="243"/>
        <end position="264"/>
    </location>
</feature>
<dbReference type="PANTHER" id="PTHR32243">
    <property type="entry name" value="MALTOSE TRANSPORT SYSTEM PERMEASE-RELATED"/>
    <property type="match status" value="1"/>
</dbReference>
<dbReference type="RefSeq" id="WP_050596680.1">
    <property type="nucleotide sequence ID" value="NZ_JACDTY010000009.1"/>
</dbReference>
<feature type="transmembrane region" description="Helical" evidence="7">
    <location>
        <begin position="143"/>
        <end position="166"/>
    </location>
</feature>
<evidence type="ECO:0000256" key="3">
    <source>
        <dbReference type="ARBA" id="ARBA00022475"/>
    </source>
</evidence>
<keyword evidence="10" id="KW-1185">Reference proteome</keyword>